<dbReference type="EMBL" id="JAKELL010000039">
    <property type="protein sequence ID" value="KAH8989114.1"/>
    <property type="molecule type" value="Genomic_DNA"/>
</dbReference>
<evidence type="ECO:0000256" key="1">
    <source>
        <dbReference type="SAM" id="MobiDB-lite"/>
    </source>
</evidence>
<comment type="caution">
    <text evidence="2">The sequence shown here is derived from an EMBL/GenBank/DDBJ whole genome shotgun (WGS) entry which is preliminary data.</text>
</comment>
<protein>
    <submittedName>
        <fullName evidence="2">Uncharacterized protein</fullName>
    </submittedName>
</protein>
<evidence type="ECO:0000313" key="2">
    <source>
        <dbReference type="EMBL" id="KAH8989114.1"/>
    </source>
</evidence>
<dbReference type="AlphaFoldDB" id="A0AAD4LJ19"/>
<gene>
    <name evidence="2" type="ORF">EDB92DRAFT_1799814</name>
</gene>
<keyword evidence="3" id="KW-1185">Reference proteome</keyword>
<name>A0AAD4LJ19_9AGAM</name>
<accession>A0AAD4LJ19</accession>
<reference evidence="2" key="1">
    <citation type="submission" date="2022-01" db="EMBL/GenBank/DDBJ databases">
        <title>Comparative genomics reveals a dynamic genome evolution in the ectomycorrhizal milk-cap (Lactarius) mushrooms.</title>
        <authorList>
            <consortium name="DOE Joint Genome Institute"/>
            <person name="Lebreton A."/>
            <person name="Tang N."/>
            <person name="Kuo A."/>
            <person name="LaButti K."/>
            <person name="Drula E."/>
            <person name="Barry K."/>
            <person name="Clum A."/>
            <person name="Lipzen A."/>
            <person name="Mousain D."/>
            <person name="Ng V."/>
            <person name="Wang R."/>
            <person name="Wang X."/>
            <person name="Dai Y."/>
            <person name="Henrissat B."/>
            <person name="Grigoriev I.V."/>
            <person name="Guerin-Laguette A."/>
            <person name="Yu F."/>
            <person name="Martin F.M."/>
        </authorList>
    </citation>
    <scope>NUCLEOTIDE SEQUENCE</scope>
    <source>
        <strain evidence="2">QP</strain>
    </source>
</reference>
<dbReference type="Proteomes" id="UP001201163">
    <property type="component" value="Unassembled WGS sequence"/>
</dbReference>
<evidence type="ECO:0000313" key="3">
    <source>
        <dbReference type="Proteomes" id="UP001201163"/>
    </source>
</evidence>
<proteinExistence type="predicted"/>
<organism evidence="2 3">
    <name type="scientific">Lactarius akahatsu</name>
    <dbReference type="NCBI Taxonomy" id="416441"/>
    <lineage>
        <taxon>Eukaryota</taxon>
        <taxon>Fungi</taxon>
        <taxon>Dikarya</taxon>
        <taxon>Basidiomycota</taxon>
        <taxon>Agaricomycotina</taxon>
        <taxon>Agaricomycetes</taxon>
        <taxon>Russulales</taxon>
        <taxon>Russulaceae</taxon>
        <taxon>Lactarius</taxon>
    </lineage>
</organism>
<sequence>MTPPGYLNTYRPRLPRSPSPSYTIQPPVILPPQQPPIVVVPQPSPPLPSSWYKQPVDILTFHYNKNMAYAPAAKTYDEAIDNVVELWPELREVERDRIHLLVTGSDHLVRVPRMTWTAVLCDLPRYEVVHVQVEELLPPPQYQGKGKGKWGDNDGKGRRSSGLFSSIRRIFFG</sequence>
<feature type="region of interest" description="Disordered" evidence="1">
    <location>
        <begin position="1"/>
        <end position="22"/>
    </location>
</feature>
<feature type="region of interest" description="Disordered" evidence="1">
    <location>
        <begin position="140"/>
        <end position="161"/>
    </location>
</feature>